<feature type="compositionally biased region" description="Polar residues" evidence="1">
    <location>
        <begin position="220"/>
        <end position="230"/>
    </location>
</feature>
<keyword evidence="2" id="KW-0472">Membrane</keyword>
<dbReference type="OrthoDB" id="2269650at2759"/>
<feature type="compositionally biased region" description="Low complexity" evidence="1">
    <location>
        <begin position="131"/>
        <end position="148"/>
    </location>
</feature>
<sequence>MKECGVCPASTCVDRSVLGLPPASTTTTSSSASTPTNDNSSTETEQPASSQGNNKGALIGGIVGGLLGGLVIFTAIGCLLIRRYKRKSKNMLPFASNLGVGYSSTTEKTSNVTNTRQVTSGVIPVTYIPPDSNNKRTSTTTTDNNRTSYLNVTDYDSDGESADTRSSMASTADNPTTPSKTGYAIAVSRARPQIMRVNQIQIPSSDGLNRSSSVRTVLTREANLSRSNTAPARRVHKPPTPQPRPLTMLNPEQQQPSSSLAAPDNEDPFHDRHSISVEDLNRPSSSSLQHVDSRTLGDGEITIYWNPEDQQSKR</sequence>
<feature type="region of interest" description="Disordered" evidence="1">
    <location>
        <begin position="124"/>
        <end position="181"/>
    </location>
</feature>
<evidence type="ECO:0000256" key="1">
    <source>
        <dbReference type="SAM" id="MobiDB-lite"/>
    </source>
</evidence>
<feature type="compositionally biased region" description="Polar residues" evidence="1">
    <location>
        <begin position="164"/>
        <end position="180"/>
    </location>
</feature>
<feature type="compositionally biased region" description="Polar residues" evidence="1">
    <location>
        <begin position="250"/>
        <end position="260"/>
    </location>
</feature>
<protein>
    <recommendedName>
        <fullName evidence="4">Membrane anchor Opy2 N-terminal domain-containing protein</fullName>
    </recommendedName>
</protein>
<name>A0A077X067_9FUNG</name>
<keyword evidence="2" id="KW-0812">Transmembrane</keyword>
<feature type="compositionally biased region" description="Low complexity" evidence="1">
    <location>
        <begin position="23"/>
        <end position="42"/>
    </location>
</feature>
<organism evidence="3">
    <name type="scientific">Lichtheimia ramosa</name>
    <dbReference type="NCBI Taxonomy" id="688394"/>
    <lineage>
        <taxon>Eukaryota</taxon>
        <taxon>Fungi</taxon>
        <taxon>Fungi incertae sedis</taxon>
        <taxon>Mucoromycota</taxon>
        <taxon>Mucoromycotina</taxon>
        <taxon>Mucoromycetes</taxon>
        <taxon>Mucorales</taxon>
        <taxon>Lichtheimiaceae</taxon>
        <taxon>Lichtheimia</taxon>
    </lineage>
</organism>
<dbReference type="EMBL" id="LK023368">
    <property type="protein sequence ID" value="CDS12945.1"/>
    <property type="molecule type" value="Genomic_DNA"/>
</dbReference>
<feature type="transmembrane region" description="Helical" evidence="2">
    <location>
        <begin position="57"/>
        <end position="81"/>
    </location>
</feature>
<feature type="region of interest" description="Disordered" evidence="1">
    <location>
        <begin position="23"/>
        <end position="53"/>
    </location>
</feature>
<accession>A0A077X067</accession>
<feature type="compositionally biased region" description="Polar residues" evidence="1">
    <location>
        <begin position="43"/>
        <end position="53"/>
    </location>
</feature>
<evidence type="ECO:0000313" key="3">
    <source>
        <dbReference type="EMBL" id="CDS12945.1"/>
    </source>
</evidence>
<evidence type="ECO:0008006" key="4">
    <source>
        <dbReference type="Google" id="ProtNLM"/>
    </source>
</evidence>
<feature type="region of interest" description="Disordered" evidence="1">
    <location>
        <begin position="220"/>
        <end position="314"/>
    </location>
</feature>
<proteinExistence type="predicted"/>
<keyword evidence="2" id="KW-1133">Transmembrane helix</keyword>
<dbReference type="AlphaFoldDB" id="A0A077X067"/>
<feature type="compositionally biased region" description="Basic and acidic residues" evidence="1">
    <location>
        <begin position="267"/>
        <end position="281"/>
    </location>
</feature>
<reference evidence="3" key="1">
    <citation type="journal article" date="2014" name="Genome Announc.">
        <title>De novo whole-genome sequence and genome annotation of Lichtheimia ramosa.</title>
        <authorList>
            <person name="Linde J."/>
            <person name="Schwartze V."/>
            <person name="Binder U."/>
            <person name="Lass-Florl C."/>
            <person name="Voigt K."/>
            <person name="Horn F."/>
        </authorList>
    </citation>
    <scope>NUCLEOTIDE SEQUENCE</scope>
    <source>
        <strain evidence="3">JMRC FSU:6197</strain>
    </source>
</reference>
<gene>
    <name evidence="3" type="ORF">LRAMOSA05129</name>
</gene>
<evidence type="ECO:0000256" key="2">
    <source>
        <dbReference type="SAM" id="Phobius"/>
    </source>
</evidence>